<feature type="chain" id="PRO_5039458897" description="DUF4352 domain-containing protein" evidence="1">
    <location>
        <begin position="20"/>
        <end position="196"/>
    </location>
</feature>
<evidence type="ECO:0008006" key="4">
    <source>
        <dbReference type="Google" id="ProtNLM"/>
    </source>
</evidence>
<organism evidence="2 3">
    <name type="scientific">Paenibacillus sacheonensis</name>
    <dbReference type="NCBI Taxonomy" id="742054"/>
    <lineage>
        <taxon>Bacteria</taxon>
        <taxon>Bacillati</taxon>
        <taxon>Bacillota</taxon>
        <taxon>Bacilli</taxon>
        <taxon>Bacillales</taxon>
        <taxon>Paenibacillaceae</taxon>
        <taxon>Paenibacillus</taxon>
    </lineage>
</organism>
<keyword evidence="3" id="KW-1185">Reference proteome</keyword>
<evidence type="ECO:0000313" key="3">
    <source>
        <dbReference type="Proteomes" id="UP000558113"/>
    </source>
</evidence>
<comment type="caution">
    <text evidence="2">The sequence shown here is derived from an EMBL/GenBank/DDBJ whole genome shotgun (WGS) entry which is preliminary data.</text>
</comment>
<keyword evidence="1" id="KW-0732">Signal</keyword>
<reference evidence="2 3" key="1">
    <citation type="submission" date="2020-01" db="EMBL/GenBank/DDBJ databases">
        <title>Paenibacillus soybeanensis sp. nov. isolated from the nodules of soybean (Glycine max(L.) Merr).</title>
        <authorList>
            <person name="Wang H."/>
        </authorList>
    </citation>
    <scope>NUCLEOTIDE SEQUENCE [LARGE SCALE GENOMIC DNA]</scope>
    <source>
        <strain evidence="2 3">DSM 23054</strain>
    </source>
</reference>
<name>A0A7X5BZ33_9BACL</name>
<accession>A0A7X5BZ33</accession>
<dbReference type="EMBL" id="JAAAMU010000006">
    <property type="protein sequence ID" value="NBC70292.1"/>
    <property type="molecule type" value="Genomic_DNA"/>
</dbReference>
<dbReference type="RefSeq" id="WP_161699050.1">
    <property type="nucleotide sequence ID" value="NZ_JAAAMU010000006.1"/>
</dbReference>
<feature type="signal peptide" evidence="1">
    <location>
        <begin position="1"/>
        <end position="19"/>
    </location>
</feature>
<gene>
    <name evidence="2" type="ORF">GT003_14930</name>
</gene>
<dbReference type="PROSITE" id="PS51257">
    <property type="entry name" value="PROKAR_LIPOPROTEIN"/>
    <property type="match status" value="1"/>
</dbReference>
<protein>
    <recommendedName>
        <fullName evidence="4">DUF4352 domain-containing protein</fullName>
    </recommendedName>
</protein>
<proteinExistence type="predicted"/>
<evidence type="ECO:0000256" key="1">
    <source>
        <dbReference type="SAM" id="SignalP"/>
    </source>
</evidence>
<evidence type="ECO:0000313" key="2">
    <source>
        <dbReference type="EMBL" id="NBC70292.1"/>
    </source>
</evidence>
<dbReference type="Proteomes" id="UP000558113">
    <property type="component" value="Unassembled WGS sequence"/>
</dbReference>
<dbReference type="AlphaFoldDB" id="A0A7X5BZ33"/>
<sequence length="196" mass="21847">MRILLYLAILMLSACGVETGDSPEGTSPTDTARIEANKEILERMASPKPSYRDDKFELELNMERTTYKKGEPIEASASVTYVGDQPNITVYGAKSFLVFTIHDGKDFNMDGASTAERAPTEFIQGRTITEPFAKSGGYGEDDPDADYWRAFYNEKELILPPGRYVLEAIVSFDLSEEVTKRSPYYGSVHTTVTVEN</sequence>
<dbReference type="OrthoDB" id="1954517at2"/>